<evidence type="ECO:0000313" key="1">
    <source>
        <dbReference type="EMBL" id="KAK1865255.1"/>
    </source>
</evidence>
<gene>
    <name evidence="1" type="ORF">I4F81_007789</name>
</gene>
<accession>A0ACC3C568</accession>
<dbReference type="EMBL" id="CM020619">
    <property type="protein sequence ID" value="KAK1865255.1"/>
    <property type="molecule type" value="Genomic_DNA"/>
</dbReference>
<organism evidence="1 2">
    <name type="scientific">Pyropia yezoensis</name>
    <name type="common">Susabi-nori</name>
    <name type="synonym">Porphyra yezoensis</name>
    <dbReference type="NCBI Taxonomy" id="2788"/>
    <lineage>
        <taxon>Eukaryota</taxon>
        <taxon>Rhodophyta</taxon>
        <taxon>Bangiophyceae</taxon>
        <taxon>Bangiales</taxon>
        <taxon>Bangiaceae</taxon>
        <taxon>Pyropia</taxon>
    </lineage>
</organism>
<name>A0ACC3C568_PYRYE</name>
<evidence type="ECO:0000313" key="2">
    <source>
        <dbReference type="Proteomes" id="UP000798662"/>
    </source>
</evidence>
<protein>
    <submittedName>
        <fullName evidence="1">Uncharacterized protein</fullName>
    </submittedName>
</protein>
<comment type="caution">
    <text evidence="1">The sequence shown here is derived from an EMBL/GenBank/DDBJ whole genome shotgun (WGS) entry which is preliminary data.</text>
</comment>
<reference evidence="1" key="1">
    <citation type="submission" date="2019-11" db="EMBL/GenBank/DDBJ databases">
        <title>Nori genome reveals adaptations in red seaweeds to the harsh intertidal environment.</title>
        <authorList>
            <person name="Wang D."/>
            <person name="Mao Y."/>
        </authorList>
    </citation>
    <scope>NUCLEOTIDE SEQUENCE</scope>
    <source>
        <tissue evidence="1">Gametophyte</tissue>
    </source>
</reference>
<sequence length="388" mass="38080">MDPAFVPAAAGGVGAFPRHPRRVGGGGLATRRPSSGSGSGGGGSSGGGGRGGGDGGVARVARPQRRTPLRRAAAASPPVAAVNRRVGEDAPRPGEGVVTPGGLGGKETAVGGAGGGAAGGGGGGAGGGGGSGSGGGGGGGGSPPPASGVASSRGARVDLFPPPPPTASSPPPPPPSPPSSTPTTGGGRAPEPRSPSGGATPASPNRWAALLSEVSTSPRYEDARTFAASFAFALAVRWAVVEPRYIPSLSMAPTLGVGDQLLVEKVSKWARPPRRGEVVVFSPPDVLVDAGYARGDAFIKRVVGVAGDTIDVRGGVVTVNGVEQVGVGAGVSAEYEWGPFVVPPDGVVVLGDNRNNSYDSHVWGALPVDHIIGRAVWRYWPLNVFGAL</sequence>
<dbReference type="Proteomes" id="UP000798662">
    <property type="component" value="Chromosome 2"/>
</dbReference>
<proteinExistence type="predicted"/>
<keyword evidence="2" id="KW-1185">Reference proteome</keyword>